<evidence type="ECO:0000313" key="1">
    <source>
        <dbReference type="EMBL" id="KDS35887.1"/>
    </source>
</evidence>
<dbReference type="AlphaFoldDB" id="A0AB34L9H1"/>
<comment type="caution">
    <text evidence="1">The sequence shown here is derived from an EMBL/GenBank/DDBJ whole genome shotgun (WGS) entry which is preliminary data.</text>
</comment>
<protein>
    <submittedName>
        <fullName evidence="1">Uncharacterized protein</fullName>
    </submittedName>
</protein>
<proteinExistence type="predicted"/>
<gene>
    <name evidence="1" type="ORF">M091_1918</name>
</gene>
<evidence type="ECO:0000313" key="2">
    <source>
        <dbReference type="Proteomes" id="UP000027850"/>
    </source>
</evidence>
<dbReference type="Proteomes" id="UP000027850">
    <property type="component" value="Unassembled WGS sequence"/>
</dbReference>
<reference evidence="1 2" key="1">
    <citation type="submission" date="2014-04" db="EMBL/GenBank/DDBJ databases">
        <authorList>
            <person name="Sears C."/>
            <person name="Carroll K."/>
            <person name="Sack B.R."/>
            <person name="Qadri F."/>
            <person name="Myers L.L."/>
            <person name="Chung G.-T."/>
            <person name="Escheverria P."/>
            <person name="Fraser C.M."/>
            <person name="Sadzewicz L."/>
            <person name="Shefchek K.A."/>
            <person name="Tallon L."/>
            <person name="Das S.P."/>
            <person name="Daugherty S."/>
            <person name="Mongodin E.F."/>
        </authorList>
    </citation>
    <scope>NUCLEOTIDE SEQUENCE [LARGE SCALE GENOMIC DNA]</scope>
    <source>
        <strain evidence="1 2">3776 D15 i</strain>
    </source>
</reference>
<organism evidence="1 2">
    <name type="scientific">Parabacteroides distasonis str. 3776 D15 i</name>
    <dbReference type="NCBI Taxonomy" id="1339342"/>
    <lineage>
        <taxon>Bacteria</taxon>
        <taxon>Pseudomonadati</taxon>
        <taxon>Bacteroidota</taxon>
        <taxon>Bacteroidia</taxon>
        <taxon>Bacteroidales</taxon>
        <taxon>Tannerellaceae</taxon>
        <taxon>Parabacteroides</taxon>
    </lineage>
</organism>
<name>A0AB34L9H1_PARDI</name>
<dbReference type="EMBL" id="JNHK01000092">
    <property type="protein sequence ID" value="KDS35887.1"/>
    <property type="molecule type" value="Genomic_DNA"/>
</dbReference>
<sequence length="37" mass="4229">MLNINKYNKSLPCQTGTNMYLCTVFSAEYTKKTGTTY</sequence>
<accession>A0AB34L9H1</accession>